<dbReference type="Proteomes" id="UP000009273">
    <property type="component" value="Segment"/>
</dbReference>
<evidence type="ECO:0000313" key="2">
    <source>
        <dbReference type="Proteomes" id="UP000009273"/>
    </source>
</evidence>
<gene>
    <name evidence="1" type="primary">469</name>
    <name evidence="1" type="ORF">G_469</name>
</gene>
<dbReference type="RefSeq" id="YP_009015772.1">
    <property type="nucleotide sequence ID" value="NC_023719.1"/>
</dbReference>
<accession>G3MAL0</accession>
<protein>
    <submittedName>
        <fullName evidence="1">Gp469</fullName>
    </submittedName>
</protein>
<reference evidence="1 2" key="1">
    <citation type="submission" date="2011-09" db="EMBL/GenBank/DDBJ databases">
        <authorList>
            <person name="Pope W.H."/>
            <person name="Pedulla M.L."/>
            <person name="Ford M.E."/>
            <person name="Peebles C.L."/>
            <person name="Hatfull G.H."/>
            <person name="Hendrix R.W."/>
        </authorList>
    </citation>
    <scope>NUCLEOTIDE SEQUENCE [LARGE SCALE GENOMIC DNA]</scope>
    <source>
        <strain evidence="1">G</strain>
    </source>
</reference>
<dbReference type="EMBL" id="JN638751">
    <property type="protein sequence ID" value="AEO93727.1"/>
    <property type="molecule type" value="Genomic_DNA"/>
</dbReference>
<keyword evidence="2" id="KW-1185">Reference proteome</keyword>
<dbReference type="KEGG" id="vg:18563683"/>
<organism evidence="1 2">
    <name type="scientific">Bacillus phage G</name>
    <dbReference type="NCBI Taxonomy" id="2884420"/>
    <lineage>
        <taxon>Viruses</taxon>
        <taxon>Duplodnaviria</taxon>
        <taxon>Heunggongvirae</taxon>
        <taxon>Uroviricota</taxon>
        <taxon>Caudoviricetes</taxon>
        <taxon>Donellivirus</taxon>
        <taxon>Donellivirus gee</taxon>
    </lineage>
</organism>
<sequence>MFVEAVGNDKEKLQEIIDISDKIEVSKDDETYIVKATKGDTLIKFAITADENNKLKRVHYKIPFTFNKHTNLANIIEDLYLPNDKDLQDKLQVIYGVNRICPICNSQLEKNYRLECENNCYSFLSINSLKLYFNIKIFDTKYRVDQTSSLDDKINTINEIYNQLNYWKEDDRYLTEFIKRN</sequence>
<proteinExistence type="predicted"/>
<dbReference type="GeneID" id="18563683"/>
<name>G3MAL0_9CAUD</name>
<evidence type="ECO:0000313" key="1">
    <source>
        <dbReference type="EMBL" id="AEO93727.1"/>
    </source>
</evidence>